<dbReference type="SMART" id="SM01123">
    <property type="entry name" value="DBP10CT"/>
    <property type="match status" value="1"/>
</dbReference>
<dbReference type="CDD" id="cd17959">
    <property type="entry name" value="DEADc_DDX54"/>
    <property type="match status" value="1"/>
</dbReference>
<evidence type="ECO:0000256" key="5">
    <source>
        <dbReference type="ARBA" id="ARBA00022801"/>
    </source>
</evidence>
<dbReference type="InterPro" id="IPR011545">
    <property type="entry name" value="DEAD/DEAH_box_helicase_dom"/>
</dbReference>
<dbReference type="EC" id="3.6.4.13" evidence="3"/>
<dbReference type="CDD" id="cd18787">
    <property type="entry name" value="SF2_C_DEAD"/>
    <property type="match status" value="1"/>
</dbReference>
<evidence type="ECO:0000256" key="4">
    <source>
        <dbReference type="ARBA" id="ARBA00022741"/>
    </source>
</evidence>
<dbReference type="Pfam" id="PF08147">
    <property type="entry name" value="DBP10CT"/>
    <property type="match status" value="1"/>
</dbReference>
<evidence type="ECO:0000256" key="10">
    <source>
        <dbReference type="ARBA" id="ARBA00047984"/>
    </source>
</evidence>
<evidence type="ECO:0000259" key="14">
    <source>
        <dbReference type="PROSITE" id="PS51192"/>
    </source>
</evidence>
<evidence type="ECO:0000256" key="6">
    <source>
        <dbReference type="ARBA" id="ARBA00022806"/>
    </source>
</evidence>
<evidence type="ECO:0000256" key="8">
    <source>
        <dbReference type="ARBA" id="ARBA00022884"/>
    </source>
</evidence>
<dbReference type="GO" id="GO:0005730">
    <property type="term" value="C:nucleolus"/>
    <property type="evidence" value="ECO:0007669"/>
    <property type="project" value="UniProtKB-SubCell"/>
</dbReference>
<accession>A0A1B6FMG5</accession>
<dbReference type="PROSITE" id="PS51192">
    <property type="entry name" value="HELICASE_ATP_BIND_1"/>
    <property type="match status" value="1"/>
</dbReference>
<evidence type="ECO:0000256" key="11">
    <source>
        <dbReference type="PROSITE-ProRule" id="PRU00552"/>
    </source>
</evidence>
<feature type="domain" description="DEAD-box RNA helicase Q" evidence="16">
    <location>
        <begin position="34"/>
        <end position="62"/>
    </location>
</feature>
<evidence type="ECO:0000313" key="17">
    <source>
        <dbReference type="EMBL" id="JAS51354.1"/>
    </source>
</evidence>
<dbReference type="PROSITE" id="PS51194">
    <property type="entry name" value="HELICASE_CTER"/>
    <property type="match status" value="1"/>
</dbReference>
<keyword evidence="9" id="KW-0539">Nucleus</keyword>
<feature type="domain" description="Helicase C-terminal" evidence="15">
    <location>
        <begin position="264"/>
        <end position="410"/>
    </location>
</feature>
<keyword evidence="8" id="KW-0694">RNA-binding</keyword>
<evidence type="ECO:0000256" key="12">
    <source>
        <dbReference type="RuleBase" id="RU000492"/>
    </source>
</evidence>
<dbReference type="GO" id="GO:0016887">
    <property type="term" value="F:ATP hydrolysis activity"/>
    <property type="evidence" value="ECO:0007669"/>
    <property type="project" value="RHEA"/>
</dbReference>
<dbReference type="InterPro" id="IPR012541">
    <property type="entry name" value="DBP10_C"/>
</dbReference>
<dbReference type="InterPro" id="IPR050079">
    <property type="entry name" value="DEAD_box_RNA_helicase"/>
</dbReference>
<evidence type="ECO:0000259" key="15">
    <source>
        <dbReference type="PROSITE" id="PS51194"/>
    </source>
</evidence>
<dbReference type="EMBL" id="GECZ01018415">
    <property type="protein sequence ID" value="JAS51354.1"/>
    <property type="molecule type" value="Transcribed_RNA"/>
</dbReference>
<feature type="short sequence motif" description="Q motif" evidence="11">
    <location>
        <begin position="34"/>
        <end position="62"/>
    </location>
</feature>
<comment type="subcellular location">
    <subcellularLocation>
        <location evidence="1">Nucleus</location>
        <location evidence="1">Nucleolus</location>
    </subcellularLocation>
</comment>
<dbReference type="Gene3D" id="3.40.50.300">
    <property type="entry name" value="P-loop containing nucleotide triphosphate hydrolases"/>
    <property type="match status" value="2"/>
</dbReference>
<organism evidence="17">
    <name type="scientific">Cuerna arida</name>
    <dbReference type="NCBI Taxonomy" id="1464854"/>
    <lineage>
        <taxon>Eukaryota</taxon>
        <taxon>Metazoa</taxon>
        <taxon>Ecdysozoa</taxon>
        <taxon>Arthropoda</taxon>
        <taxon>Hexapoda</taxon>
        <taxon>Insecta</taxon>
        <taxon>Pterygota</taxon>
        <taxon>Neoptera</taxon>
        <taxon>Paraneoptera</taxon>
        <taxon>Hemiptera</taxon>
        <taxon>Auchenorrhyncha</taxon>
        <taxon>Membracoidea</taxon>
        <taxon>Cicadellidae</taxon>
        <taxon>Cicadellinae</taxon>
        <taxon>Proconiini</taxon>
        <taxon>Cuerna</taxon>
    </lineage>
</organism>
<dbReference type="InterPro" id="IPR014014">
    <property type="entry name" value="RNA_helicase_DEAD_Q_motif"/>
</dbReference>
<evidence type="ECO:0000256" key="2">
    <source>
        <dbReference type="ARBA" id="ARBA00010379"/>
    </source>
</evidence>
<dbReference type="PANTHER" id="PTHR47959">
    <property type="entry name" value="ATP-DEPENDENT RNA HELICASE RHLE-RELATED"/>
    <property type="match status" value="1"/>
</dbReference>
<gene>
    <name evidence="17" type="ORF">g.11736</name>
</gene>
<dbReference type="FunFam" id="3.40.50.300:FF:000865">
    <property type="entry name" value="ATP-dependent RNA helicase DDX54"/>
    <property type="match status" value="1"/>
</dbReference>
<feature type="compositionally biased region" description="Basic residues" evidence="13">
    <location>
        <begin position="722"/>
        <end position="733"/>
    </location>
</feature>
<dbReference type="SMART" id="SM00490">
    <property type="entry name" value="HELICc"/>
    <property type="match status" value="1"/>
</dbReference>
<dbReference type="SUPFAM" id="SSF52540">
    <property type="entry name" value="P-loop containing nucleoside triphosphate hydrolases"/>
    <property type="match status" value="2"/>
</dbReference>
<dbReference type="GO" id="GO:0010468">
    <property type="term" value="P:regulation of gene expression"/>
    <property type="evidence" value="ECO:0007669"/>
    <property type="project" value="UniProtKB-ARBA"/>
</dbReference>
<evidence type="ECO:0000256" key="3">
    <source>
        <dbReference type="ARBA" id="ARBA00012552"/>
    </source>
</evidence>
<dbReference type="PANTHER" id="PTHR47959:SF8">
    <property type="entry name" value="RNA HELICASE"/>
    <property type="match status" value="1"/>
</dbReference>
<feature type="region of interest" description="Disordered" evidence="13">
    <location>
        <begin position="694"/>
        <end position="733"/>
    </location>
</feature>
<dbReference type="SMART" id="SM00487">
    <property type="entry name" value="DEXDc"/>
    <property type="match status" value="1"/>
</dbReference>
<feature type="domain" description="Helicase ATP-binding" evidence="14">
    <location>
        <begin position="65"/>
        <end position="237"/>
    </location>
</feature>
<dbReference type="InterPro" id="IPR033517">
    <property type="entry name" value="DDX54/DBP10_DEAD-box_helicase"/>
</dbReference>
<dbReference type="Pfam" id="PF00270">
    <property type="entry name" value="DEAD"/>
    <property type="match status" value="1"/>
</dbReference>
<keyword evidence="4 12" id="KW-0547">Nucleotide-binding</keyword>
<dbReference type="PROSITE" id="PS00039">
    <property type="entry name" value="DEAD_ATP_HELICASE"/>
    <property type="match status" value="1"/>
</dbReference>
<evidence type="ECO:0000256" key="13">
    <source>
        <dbReference type="SAM" id="MobiDB-lite"/>
    </source>
</evidence>
<keyword evidence="6 12" id="KW-0347">Helicase</keyword>
<dbReference type="GO" id="GO:0005524">
    <property type="term" value="F:ATP binding"/>
    <property type="evidence" value="ECO:0007669"/>
    <property type="project" value="UniProtKB-KW"/>
</dbReference>
<evidence type="ECO:0000256" key="1">
    <source>
        <dbReference type="ARBA" id="ARBA00004604"/>
    </source>
</evidence>
<dbReference type="InterPro" id="IPR014001">
    <property type="entry name" value="Helicase_ATP-bd"/>
</dbReference>
<sequence length="767" mass="85762">MVLPNIESSEKVVGFDDDDDYEAESKKQSTKKLGGFHRLGLNPLVLKGIQKRGYKTPTPIQRKTIPLIMEGRDVVAMARTGSGKTACFLIPLFEKLLVRQNKNTTKALILSPTRELALQTNKFVKELGRFCGVRAALVLGGDSMDNQFSMMHSKPDILVATPGRFLHLCVEMELRLSDVEYVVFDEADRLFEMGFGEQLREIVHRLPDSRQTLLFSATLPKVLVEFARAGLTDPVLLRLDVESKLPDTLELSFISCRSEEKPAALTCLLDHVVPSDGQAAIFVATKHHVEYVHMLLDQAGVSNTFIYSDLDPSARKINTAKFQTGKVRALVVTDVAARGLDIPSLDYVINYNFPAKPKLFVHRVGRCARAGRPGTAYSLVAGDELCYLLDLQLFLGRSLPLIDTEGATTAESGALGRIPQHLLDDQLSKIQLWHNNNSGLNSQRVVSENAYKQYLKSRPGASVDSVRRVKQLPLNTLGSHPAFTTLATPQLDRAAFLAQIKNFKPQGTVFEIGQSSRIESYKVMKTKRNKDNEKILNFKQKGQQLKVTDEVGENKRVNLELSDMADISRTFSRVILPAKRREAQIGGGGGKRLKVGGLDKEHFIPYKPADAHTEQGLAVENFQQTAAHAMLDLTGDTDQALRQSHRARMTWDKKRKRMVGVDTNSKVGKIKSESGTWIPATYKSGRYKAWVERSKAGEDSASDNEDQEDSNTRLKTTPNTRWGRHNLKVQQKAKIKLKNTDQILKQRIIAEKKKKKNARKGKKKKKN</sequence>
<dbReference type="InterPro" id="IPR027417">
    <property type="entry name" value="P-loop_NTPase"/>
</dbReference>
<evidence type="ECO:0000259" key="16">
    <source>
        <dbReference type="PROSITE" id="PS51195"/>
    </source>
</evidence>
<name>A0A1B6FMG5_9HEMI</name>
<dbReference type="GO" id="GO:0003724">
    <property type="term" value="F:RNA helicase activity"/>
    <property type="evidence" value="ECO:0007669"/>
    <property type="project" value="UniProtKB-EC"/>
</dbReference>
<dbReference type="InterPro" id="IPR001650">
    <property type="entry name" value="Helicase_C-like"/>
</dbReference>
<keyword evidence="7 12" id="KW-0067">ATP-binding</keyword>
<protein>
    <recommendedName>
        <fullName evidence="3">RNA helicase</fullName>
        <ecNumber evidence="3">3.6.4.13</ecNumber>
    </recommendedName>
</protein>
<dbReference type="GO" id="GO:0005829">
    <property type="term" value="C:cytosol"/>
    <property type="evidence" value="ECO:0007669"/>
    <property type="project" value="TreeGrafter"/>
</dbReference>
<feature type="compositionally biased region" description="Acidic residues" evidence="13">
    <location>
        <begin position="700"/>
        <end position="709"/>
    </location>
</feature>
<reference evidence="17" key="1">
    <citation type="submission" date="2015-11" db="EMBL/GenBank/DDBJ databases">
        <title>De novo transcriptome assembly of four potential Pierce s Disease insect vectors from Arizona vineyards.</title>
        <authorList>
            <person name="Tassone E.E."/>
        </authorList>
    </citation>
    <scope>NUCLEOTIDE SEQUENCE</scope>
</reference>
<dbReference type="AlphaFoldDB" id="A0A1B6FMG5"/>
<comment type="catalytic activity">
    <reaction evidence="10">
        <text>ATP + H2O = ADP + phosphate + H(+)</text>
        <dbReference type="Rhea" id="RHEA:13065"/>
        <dbReference type="ChEBI" id="CHEBI:15377"/>
        <dbReference type="ChEBI" id="CHEBI:15378"/>
        <dbReference type="ChEBI" id="CHEBI:30616"/>
        <dbReference type="ChEBI" id="CHEBI:43474"/>
        <dbReference type="ChEBI" id="CHEBI:456216"/>
        <dbReference type="EC" id="3.6.4.13"/>
    </reaction>
</comment>
<dbReference type="PROSITE" id="PS51195">
    <property type="entry name" value="Q_MOTIF"/>
    <property type="match status" value="1"/>
</dbReference>
<dbReference type="Pfam" id="PF00271">
    <property type="entry name" value="Helicase_C"/>
    <property type="match status" value="1"/>
</dbReference>
<dbReference type="GO" id="GO:0003723">
    <property type="term" value="F:RNA binding"/>
    <property type="evidence" value="ECO:0007669"/>
    <property type="project" value="UniProtKB-KW"/>
</dbReference>
<dbReference type="InterPro" id="IPR000629">
    <property type="entry name" value="RNA-helicase_DEAD-box_CS"/>
</dbReference>
<comment type="similarity">
    <text evidence="2">Belongs to the DEAD box helicase family. DDX54/DBP10 subfamily.</text>
</comment>
<proteinExistence type="inferred from homology"/>
<keyword evidence="5 12" id="KW-0378">Hydrolase</keyword>
<evidence type="ECO:0000256" key="7">
    <source>
        <dbReference type="ARBA" id="ARBA00022840"/>
    </source>
</evidence>
<evidence type="ECO:0000256" key="9">
    <source>
        <dbReference type="ARBA" id="ARBA00023242"/>
    </source>
</evidence>